<keyword evidence="3" id="KW-1185">Reference proteome</keyword>
<keyword evidence="1" id="KW-1133">Transmembrane helix</keyword>
<reference evidence="2 3" key="1">
    <citation type="submission" date="2020-09" db="EMBL/GenBank/DDBJ databases">
        <authorList>
            <person name="Yoon J.-W."/>
        </authorList>
    </citation>
    <scope>NUCLEOTIDE SEQUENCE [LARGE SCALE GENOMIC DNA]</scope>
    <source>
        <strain evidence="2 3">KMU-140</strain>
    </source>
</reference>
<evidence type="ECO:0000313" key="3">
    <source>
        <dbReference type="Proteomes" id="UP000635384"/>
    </source>
</evidence>
<feature type="transmembrane region" description="Helical" evidence="1">
    <location>
        <begin position="79"/>
        <end position="98"/>
    </location>
</feature>
<dbReference type="RefSeq" id="WP_190788811.1">
    <property type="nucleotide sequence ID" value="NZ_JACXLC010000001.1"/>
</dbReference>
<feature type="transmembrane region" description="Helical" evidence="1">
    <location>
        <begin position="110"/>
        <end position="131"/>
    </location>
</feature>
<sequence>MIGGLASLLASLAHLACIAMGASWFRFFGAPEPLVVEYENGAMGLVWMTIGIAIVLAIWAAYAFSGARKLPRLPLLRSGLPVIASIYLLRGLVLFPALASAPYPGQPFDIWSSAIVLAIGLAYAIGTALVWPQVHPTRAAAA</sequence>
<evidence type="ECO:0000256" key="1">
    <source>
        <dbReference type="SAM" id="Phobius"/>
    </source>
</evidence>
<dbReference type="Proteomes" id="UP000635384">
    <property type="component" value="Unassembled WGS sequence"/>
</dbReference>
<protein>
    <submittedName>
        <fullName evidence="2">Uncharacterized protein</fullName>
    </submittedName>
</protein>
<proteinExistence type="predicted"/>
<name>A0ABR8KWK4_9SPHN</name>
<dbReference type="EMBL" id="JACXLC010000001">
    <property type="protein sequence ID" value="MBD2843453.1"/>
    <property type="molecule type" value="Genomic_DNA"/>
</dbReference>
<gene>
    <name evidence="2" type="ORF">IB285_14420</name>
</gene>
<keyword evidence="1" id="KW-0472">Membrane</keyword>
<accession>A0ABR8KWK4</accession>
<comment type="caution">
    <text evidence="2">The sequence shown here is derived from an EMBL/GenBank/DDBJ whole genome shotgun (WGS) entry which is preliminary data.</text>
</comment>
<organism evidence="2 3">
    <name type="scientific">Erythrobacter rubeus</name>
    <dbReference type="NCBI Taxonomy" id="2760803"/>
    <lineage>
        <taxon>Bacteria</taxon>
        <taxon>Pseudomonadati</taxon>
        <taxon>Pseudomonadota</taxon>
        <taxon>Alphaproteobacteria</taxon>
        <taxon>Sphingomonadales</taxon>
        <taxon>Erythrobacteraceae</taxon>
        <taxon>Erythrobacter/Porphyrobacter group</taxon>
        <taxon>Erythrobacter</taxon>
    </lineage>
</organism>
<keyword evidence="1" id="KW-0812">Transmembrane</keyword>
<feature type="transmembrane region" description="Helical" evidence="1">
    <location>
        <begin position="45"/>
        <end position="67"/>
    </location>
</feature>
<evidence type="ECO:0000313" key="2">
    <source>
        <dbReference type="EMBL" id="MBD2843453.1"/>
    </source>
</evidence>